<evidence type="ECO:0000313" key="1">
    <source>
        <dbReference type="EMBL" id="BDQ36359.1"/>
    </source>
</evidence>
<organism evidence="1 2">
    <name type="scientific">Pseudodesulfovibrio nedwellii</name>
    <dbReference type="NCBI Taxonomy" id="2973072"/>
    <lineage>
        <taxon>Bacteria</taxon>
        <taxon>Pseudomonadati</taxon>
        <taxon>Thermodesulfobacteriota</taxon>
        <taxon>Desulfovibrionia</taxon>
        <taxon>Desulfovibrionales</taxon>
        <taxon>Desulfovibrionaceae</taxon>
    </lineage>
</organism>
<reference evidence="1 2" key="1">
    <citation type="submission" date="2022-08" db="EMBL/GenBank/DDBJ databases">
        <title>Genome Sequence of the sulphate-reducing bacterium, Pseudodesulfovibrio sp. SYK.</title>
        <authorList>
            <person name="Kondo R."/>
            <person name="Kataoka T."/>
        </authorList>
    </citation>
    <scope>NUCLEOTIDE SEQUENCE [LARGE SCALE GENOMIC DNA]</scope>
    <source>
        <strain evidence="1 2">SYK</strain>
    </source>
</reference>
<sequence>MTDKTELLKPTIEELEERAGTGDCDYAVLEAAAEWVVELKGKIAMSSTATGMMMVHGEIDRLSGVIYRIADDVAWYIQCREFEGYLYDMNFIDFISPDALAEISASTGSAMGVMKKAIAPKGM</sequence>
<evidence type="ECO:0000313" key="2">
    <source>
        <dbReference type="Proteomes" id="UP001317742"/>
    </source>
</evidence>
<dbReference type="Proteomes" id="UP001317742">
    <property type="component" value="Chromosome"/>
</dbReference>
<keyword evidence="2" id="KW-1185">Reference proteome</keyword>
<gene>
    <name evidence="1" type="ORF">SYK_07190</name>
</gene>
<protein>
    <submittedName>
        <fullName evidence="1">Uncharacterized protein</fullName>
    </submittedName>
</protein>
<dbReference type="RefSeq" id="WP_281762260.1">
    <property type="nucleotide sequence ID" value="NZ_AP026709.1"/>
</dbReference>
<proteinExistence type="predicted"/>
<name>A0ABN6S092_9BACT</name>
<accession>A0ABN6S092</accession>
<dbReference type="EMBL" id="AP026709">
    <property type="protein sequence ID" value="BDQ36359.1"/>
    <property type="molecule type" value="Genomic_DNA"/>
</dbReference>